<dbReference type="Pfam" id="PF01395">
    <property type="entry name" value="PBP_GOBP"/>
    <property type="match status" value="1"/>
</dbReference>
<dbReference type="Proteomes" id="UP000466442">
    <property type="component" value="Unassembled WGS sequence"/>
</dbReference>
<organism evidence="3">
    <name type="scientific">Apolygus lucorum</name>
    <name type="common">Small green plant bug</name>
    <name type="synonym">Lygocoris lucorum</name>
    <dbReference type="NCBI Taxonomy" id="248454"/>
    <lineage>
        <taxon>Eukaryota</taxon>
        <taxon>Metazoa</taxon>
        <taxon>Ecdysozoa</taxon>
        <taxon>Arthropoda</taxon>
        <taxon>Hexapoda</taxon>
        <taxon>Insecta</taxon>
        <taxon>Pterygota</taxon>
        <taxon>Neoptera</taxon>
        <taxon>Paraneoptera</taxon>
        <taxon>Hemiptera</taxon>
        <taxon>Heteroptera</taxon>
        <taxon>Panheteroptera</taxon>
        <taxon>Cimicomorpha</taxon>
        <taxon>Miridae</taxon>
        <taxon>Mirini</taxon>
        <taxon>Apolygus</taxon>
    </lineage>
</organism>
<evidence type="ECO:0000313" key="4">
    <source>
        <dbReference type="EMBL" id="KAF6211347.1"/>
    </source>
</evidence>
<dbReference type="SUPFAM" id="SSF47565">
    <property type="entry name" value="Insect pheromone/odorant-binding proteins"/>
    <property type="match status" value="1"/>
</dbReference>
<dbReference type="Gene3D" id="1.10.238.20">
    <property type="entry name" value="Pheromone/general odorant binding protein domain"/>
    <property type="match status" value="1"/>
</dbReference>
<keyword evidence="5" id="KW-1185">Reference proteome</keyword>
<accession>G8HHA4</accession>
<feature type="signal peptide" evidence="2">
    <location>
        <begin position="1"/>
        <end position="19"/>
    </location>
</feature>
<gene>
    <name evidence="4" type="ORF">GE061_011859</name>
</gene>
<protein>
    <submittedName>
        <fullName evidence="3">Odorant binding protein 5</fullName>
    </submittedName>
</protein>
<dbReference type="InterPro" id="IPR006170">
    <property type="entry name" value="PBP/GOBP"/>
</dbReference>
<evidence type="ECO:0000313" key="5">
    <source>
        <dbReference type="Proteomes" id="UP000466442"/>
    </source>
</evidence>
<dbReference type="InterPro" id="IPR036728">
    <property type="entry name" value="PBP_GOBP_sf"/>
</dbReference>
<dbReference type="EMBL" id="WIXP02000004">
    <property type="protein sequence ID" value="KAF6211347.1"/>
    <property type="molecule type" value="Genomic_DNA"/>
</dbReference>
<evidence type="ECO:0000256" key="1">
    <source>
        <dbReference type="ARBA" id="ARBA00022729"/>
    </source>
</evidence>
<dbReference type="GO" id="GO:0005615">
    <property type="term" value="C:extracellular space"/>
    <property type="evidence" value="ECO:0007669"/>
    <property type="project" value="TreeGrafter"/>
</dbReference>
<reference evidence="4" key="2">
    <citation type="journal article" date="2021" name="Mol. Ecol. Resour.">
        <title>Apolygus lucorum genome provides insights into omnivorousness and mesophyll feeding.</title>
        <authorList>
            <person name="Liu Y."/>
            <person name="Liu H."/>
            <person name="Wang H."/>
            <person name="Huang T."/>
            <person name="Liu B."/>
            <person name="Yang B."/>
            <person name="Yin L."/>
            <person name="Li B."/>
            <person name="Zhang Y."/>
            <person name="Zhang S."/>
            <person name="Jiang F."/>
            <person name="Zhang X."/>
            <person name="Ren Y."/>
            <person name="Wang B."/>
            <person name="Wang S."/>
            <person name="Lu Y."/>
            <person name="Wu K."/>
            <person name="Fan W."/>
            <person name="Wang G."/>
        </authorList>
    </citation>
    <scope>NUCLEOTIDE SEQUENCE</scope>
    <source>
        <strain evidence="4">12Hb</strain>
    </source>
</reference>
<sequence length="153" mass="17289">MKSFVGLIFAVALVEFASAITKEYHDRAVAAKDACLKKHPSIKESDVQEFLKKHKLPETDDGKCMIACYMEEMNLMADGKINVEEAKKTNSDKYDGEPDNKELADKLIDHCSSQVSPDGMSKCEYAYQFSKCGLEYGMKNGLTPPKMYEEQRR</sequence>
<dbReference type="EMBL" id="JN573221">
    <property type="protein sequence ID" value="AEP95759.1"/>
    <property type="molecule type" value="mRNA"/>
</dbReference>
<name>G8HHA4_APOLU</name>
<dbReference type="CDD" id="cd23992">
    <property type="entry name" value="PBP_GOBP"/>
    <property type="match status" value="1"/>
</dbReference>
<evidence type="ECO:0000256" key="2">
    <source>
        <dbReference type="SAM" id="SignalP"/>
    </source>
</evidence>
<reference evidence="3" key="1">
    <citation type="journal article" date="2013" name="J. Insect Physiol.">
        <title>Functional characterizations of one odorant binding protein and three chemosensory proteins from Apolygus lucorum (Meyer-Dur) (Hemiptera: Miridae) legs.</title>
        <authorList>
            <person name="Hua J.F."/>
            <person name="Zhang S."/>
            <person name="Cui J.J."/>
            <person name="Wang D.J."/>
            <person name="Wang C.Y."/>
            <person name="Luo J.Y."/>
            <person name="Lv L.M."/>
            <person name="Ma Y."/>
        </authorList>
    </citation>
    <scope>NUCLEOTIDE SEQUENCE</scope>
</reference>
<dbReference type="SMART" id="SM00708">
    <property type="entry name" value="PhBP"/>
    <property type="match status" value="1"/>
</dbReference>
<dbReference type="OrthoDB" id="6595846at2759"/>
<dbReference type="GO" id="GO:0005549">
    <property type="term" value="F:odorant binding"/>
    <property type="evidence" value="ECO:0007669"/>
    <property type="project" value="InterPro"/>
</dbReference>
<keyword evidence="1 2" id="KW-0732">Signal</keyword>
<evidence type="ECO:0000313" key="3">
    <source>
        <dbReference type="EMBL" id="AEP95759.1"/>
    </source>
</evidence>
<dbReference type="AlphaFoldDB" id="G8HHA4"/>
<proteinExistence type="evidence at transcript level"/>
<feature type="chain" id="PRO_5036282532" evidence="2">
    <location>
        <begin position="20"/>
        <end position="153"/>
    </location>
</feature>
<dbReference type="PANTHER" id="PTHR11857">
    <property type="entry name" value="ODORANT BINDING PROTEIN-RELATED"/>
    <property type="match status" value="1"/>
</dbReference>
<dbReference type="GO" id="GO:0007608">
    <property type="term" value="P:sensory perception of smell"/>
    <property type="evidence" value="ECO:0007669"/>
    <property type="project" value="TreeGrafter"/>
</dbReference>